<comment type="caution">
    <text evidence="1">The sequence shown here is derived from an EMBL/GenBank/DDBJ whole genome shotgun (WGS) entry which is preliminary data.</text>
</comment>
<sequence length="66" mass="7394">MVVGILEADLDRVVIDIAHCKLVLHPLQSHRFKLEIGHGACGVLGQCLIDEDADRLSRLKRSFLQM</sequence>
<accession>A0A645AVY0</accession>
<reference evidence="1" key="1">
    <citation type="submission" date="2019-08" db="EMBL/GenBank/DDBJ databases">
        <authorList>
            <person name="Kucharzyk K."/>
            <person name="Murdoch R.W."/>
            <person name="Higgins S."/>
            <person name="Loffler F."/>
        </authorList>
    </citation>
    <scope>NUCLEOTIDE SEQUENCE</scope>
</reference>
<dbReference type="AlphaFoldDB" id="A0A645AVY0"/>
<evidence type="ECO:0000313" key="1">
    <source>
        <dbReference type="EMBL" id="MPM57307.1"/>
    </source>
</evidence>
<organism evidence="1">
    <name type="scientific">bioreactor metagenome</name>
    <dbReference type="NCBI Taxonomy" id="1076179"/>
    <lineage>
        <taxon>unclassified sequences</taxon>
        <taxon>metagenomes</taxon>
        <taxon>ecological metagenomes</taxon>
    </lineage>
</organism>
<gene>
    <name evidence="1" type="ORF">SDC9_104129</name>
</gene>
<dbReference type="EMBL" id="VSSQ01016201">
    <property type="protein sequence ID" value="MPM57307.1"/>
    <property type="molecule type" value="Genomic_DNA"/>
</dbReference>
<name>A0A645AVY0_9ZZZZ</name>
<proteinExistence type="predicted"/>
<protein>
    <submittedName>
        <fullName evidence="1">Uncharacterized protein</fullName>
    </submittedName>
</protein>